<keyword evidence="5" id="KW-1185">Reference proteome</keyword>
<dbReference type="PRINTS" id="PR00081">
    <property type="entry name" value="GDHRDH"/>
</dbReference>
<comment type="similarity">
    <text evidence="1">Belongs to the short-chain dehydrogenases/reductases (SDR) family.</text>
</comment>
<accession>A0A8H2W557</accession>
<evidence type="ECO:0000313" key="4">
    <source>
        <dbReference type="EMBL" id="CAD6456528.1"/>
    </source>
</evidence>
<proteinExistence type="inferred from homology"/>
<dbReference type="InterPro" id="IPR036291">
    <property type="entry name" value="NAD(P)-bd_dom_sf"/>
</dbReference>
<dbReference type="EMBL" id="CAJHIA010000037">
    <property type="protein sequence ID" value="CAD6456528.1"/>
    <property type="molecule type" value="Genomic_DNA"/>
</dbReference>
<dbReference type="Pfam" id="PF13561">
    <property type="entry name" value="adh_short_C2"/>
    <property type="match status" value="1"/>
</dbReference>
<dbReference type="Proteomes" id="UP000624404">
    <property type="component" value="Unassembled WGS sequence"/>
</dbReference>
<keyword evidence="2" id="KW-0521">NADP</keyword>
<sequence>MDLNVKSVFGTVRLFAPLLQKAATPEDPSRVIVTASIAGLVVTPPSAFSPIGYSASKAAAIHLTRCLAMELGPRHILCNALSPGYFPSKMADGLIEKQGGAEKLAKVNPHGRLGRPEDIAGAVVYLASRAGSHVNGANLVLDGGEVLGRSGPEE</sequence>
<evidence type="ECO:0000256" key="3">
    <source>
        <dbReference type="ARBA" id="ARBA00023002"/>
    </source>
</evidence>
<organism evidence="4 5">
    <name type="scientific">Sclerotinia trifoliorum</name>
    <dbReference type="NCBI Taxonomy" id="28548"/>
    <lineage>
        <taxon>Eukaryota</taxon>
        <taxon>Fungi</taxon>
        <taxon>Dikarya</taxon>
        <taxon>Ascomycota</taxon>
        <taxon>Pezizomycotina</taxon>
        <taxon>Leotiomycetes</taxon>
        <taxon>Helotiales</taxon>
        <taxon>Sclerotiniaceae</taxon>
        <taxon>Sclerotinia</taxon>
    </lineage>
</organism>
<dbReference type="GO" id="GO:0016491">
    <property type="term" value="F:oxidoreductase activity"/>
    <property type="evidence" value="ECO:0007669"/>
    <property type="project" value="UniProtKB-KW"/>
</dbReference>
<dbReference type="PANTHER" id="PTHR43618">
    <property type="entry name" value="7-ALPHA-HYDROXYSTEROID DEHYDROGENASE"/>
    <property type="match status" value="1"/>
</dbReference>
<comment type="caution">
    <text evidence="4">The sequence shown here is derived from an EMBL/GenBank/DDBJ whole genome shotgun (WGS) entry which is preliminary data.</text>
</comment>
<dbReference type="InterPro" id="IPR052178">
    <property type="entry name" value="Sec_Metab_Biosynth_SDR"/>
</dbReference>
<name>A0A8H2W557_9HELO</name>
<dbReference type="Gene3D" id="3.40.50.720">
    <property type="entry name" value="NAD(P)-binding Rossmann-like Domain"/>
    <property type="match status" value="1"/>
</dbReference>
<gene>
    <name evidence="4" type="ORF">SCLTRI_LOCUS10468</name>
</gene>
<dbReference type="SUPFAM" id="SSF51735">
    <property type="entry name" value="NAD(P)-binding Rossmann-fold domains"/>
    <property type="match status" value="1"/>
</dbReference>
<dbReference type="OrthoDB" id="294295at2759"/>
<evidence type="ECO:0000256" key="1">
    <source>
        <dbReference type="ARBA" id="ARBA00006484"/>
    </source>
</evidence>
<dbReference type="AlphaFoldDB" id="A0A8H2W557"/>
<dbReference type="PANTHER" id="PTHR43618:SF12">
    <property type="entry name" value="OXIDOREDUCTASE, SHORT-CHAIN DEHYDROGENASE_REDUCTASE FAMILY (AFU_ORTHOLOGUE AFUA_1G14540)"/>
    <property type="match status" value="1"/>
</dbReference>
<reference evidence="4" key="1">
    <citation type="submission" date="2020-10" db="EMBL/GenBank/DDBJ databases">
        <authorList>
            <person name="Kusch S."/>
        </authorList>
    </citation>
    <scope>NUCLEOTIDE SEQUENCE</scope>
    <source>
        <strain evidence="4">SwB9</strain>
    </source>
</reference>
<protein>
    <submittedName>
        <fullName evidence="4">B181826c-1bb4-4a5c-b0cc-e193467ed3d4</fullName>
    </submittedName>
</protein>
<evidence type="ECO:0000256" key="2">
    <source>
        <dbReference type="ARBA" id="ARBA00022857"/>
    </source>
</evidence>
<keyword evidence="3" id="KW-0560">Oxidoreductase</keyword>
<dbReference type="InterPro" id="IPR002347">
    <property type="entry name" value="SDR_fam"/>
</dbReference>
<evidence type="ECO:0000313" key="5">
    <source>
        <dbReference type="Proteomes" id="UP000624404"/>
    </source>
</evidence>